<dbReference type="CDD" id="cd01840">
    <property type="entry name" value="SGNH_hydrolase_yrhL_like"/>
    <property type="match status" value="1"/>
</dbReference>
<gene>
    <name evidence="10" type="ORF">FC86_GL000742</name>
</gene>
<feature type="transmembrane region" description="Helical" evidence="8">
    <location>
        <begin position="36"/>
        <end position="58"/>
    </location>
</feature>
<evidence type="ECO:0000313" key="10">
    <source>
        <dbReference type="EMBL" id="KRN03635.1"/>
    </source>
</evidence>
<dbReference type="RefSeq" id="WP_056974955.1">
    <property type="nucleotide sequence ID" value="NZ_AYZL01000020.1"/>
</dbReference>
<keyword evidence="11" id="KW-1185">Reference proteome</keyword>
<feature type="transmembrane region" description="Helical" evidence="8">
    <location>
        <begin position="79"/>
        <end position="97"/>
    </location>
</feature>
<evidence type="ECO:0000256" key="1">
    <source>
        <dbReference type="ARBA" id="ARBA00004651"/>
    </source>
</evidence>
<reference evidence="10 11" key="1">
    <citation type="journal article" date="2015" name="Genome Announc.">
        <title>Expanding the biotechnology potential of lactobacilli through comparative genomics of 213 strains and associated genera.</title>
        <authorList>
            <person name="Sun Z."/>
            <person name="Harris H.M."/>
            <person name="McCann A."/>
            <person name="Guo C."/>
            <person name="Argimon S."/>
            <person name="Zhang W."/>
            <person name="Yang X."/>
            <person name="Jeffery I.B."/>
            <person name="Cooney J.C."/>
            <person name="Kagawa T.F."/>
            <person name="Liu W."/>
            <person name="Song Y."/>
            <person name="Salvetti E."/>
            <person name="Wrobel A."/>
            <person name="Rasinkangas P."/>
            <person name="Parkhill J."/>
            <person name="Rea M.C."/>
            <person name="O'Sullivan O."/>
            <person name="Ritari J."/>
            <person name="Douillard F.P."/>
            <person name="Paul Ross R."/>
            <person name="Yang R."/>
            <person name="Briner A.E."/>
            <person name="Felis G.E."/>
            <person name="de Vos W.M."/>
            <person name="Barrangou R."/>
            <person name="Klaenhammer T.R."/>
            <person name="Caufield P.W."/>
            <person name="Cui Y."/>
            <person name="Zhang H."/>
            <person name="O'Toole P.W."/>
        </authorList>
    </citation>
    <scope>NUCLEOTIDE SEQUENCE [LARGE SCALE GENOMIC DNA]</scope>
    <source>
        <strain evidence="10 11">DSM 23037</strain>
    </source>
</reference>
<proteinExistence type="predicted"/>
<evidence type="ECO:0000256" key="5">
    <source>
        <dbReference type="ARBA" id="ARBA00022989"/>
    </source>
</evidence>
<feature type="transmembrane region" description="Helical" evidence="8">
    <location>
        <begin position="384"/>
        <end position="404"/>
    </location>
</feature>
<evidence type="ECO:0000256" key="7">
    <source>
        <dbReference type="ARBA" id="ARBA00023315"/>
    </source>
</evidence>
<dbReference type="SUPFAM" id="SSF52266">
    <property type="entry name" value="SGNH hydrolase"/>
    <property type="match status" value="1"/>
</dbReference>
<dbReference type="PANTHER" id="PTHR23028">
    <property type="entry name" value="ACETYLTRANSFERASE"/>
    <property type="match status" value="1"/>
</dbReference>
<name>A0A0R2DJK5_9LACO</name>
<dbReference type="STRING" id="1423744.FC86_GL000742"/>
<evidence type="ECO:0000256" key="8">
    <source>
        <dbReference type="SAM" id="Phobius"/>
    </source>
</evidence>
<keyword evidence="5 8" id="KW-1133">Transmembrane helix</keyword>
<evidence type="ECO:0000256" key="6">
    <source>
        <dbReference type="ARBA" id="ARBA00023136"/>
    </source>
</evidence>
<feature type="transmembrane region" description="Helical" evidence="8">
    <location>
        <begin position="233"/>
        <end position="258"/>
    </location>
</feature>
<dbReference type="InterPro" id="IPR050879">
    <property type="entry name" value="Acyltransferase_3"/>
</dbReference>
<sequence length="650" mass="73650">MKKEQEKKKYLTGVDGLRALAVIGVILYHINPNQFIGGYLGVLVFFVLSGYFITSHLIKNMESNTFGFRDFYIKRVKRIYPQLISVLALTSTYILLFQRHLLAQLYQIVVTNLVGVYNFWQIFNGQSYFERFAQNESPFIHLWTLSIEWQYYIIWPLVLAACYYFSKKKRYPIIVAIVLTIVSIGLMAGLYRPGIDTSRIYYGTDTRLFALMMGSLLGMIWPREKLTHNVQKLTSTVLNSVGGVSLLIIFIMSLLPIMNPQQGFTYLGGMAIFSLFTTLLVAVIVHPAAMFNRLLTNPIFSYLGTRSYGIYLYQFPIMIFFETRFKNIADHPVLYPVIEVMLILVVSEASYQLIEKQAHKLTISGLIRQLKSFKSLCVKSQVKWGVSAVILGLFIGAVITSPFVKAADAKDSQLAKTIASNGEKNQSENKELIAQAQSRQKQAVEAETKKASPFQAVIDQAKQNEKNGPVNVDYQNYGLTQSQLQLMQFLPISGIGDSVMAGSSNILKTLFPQMIVDATISRQMIQSFDIVAQYQQEKALNNIVLIGLGTNGPFSNDNLNQLISQIDAGHTIFWINTHVPSRQWQNSVNQVVQQAATEHQNFKVIDWYGYSKGHDDWFYEDQIHPNPEGAKYYATYIAKTILESINLKGE</sequence>
<dbReference type="PANTHER" id="PTHR23028:SF53">
    <property type="entry name" value="ACYL_TRANSF_3 DOMAIN-CONTAINING PROTEIN"/>
    <property type="match status" value="1"/>
</dbReference>
<comment type="caution">
    <text evidence="10">The sequence shown here is derived from an EMBL/GenBank/DDBJ whole genome shotgun (WGS) entry which is preliminary data.</text>
</comment>
<dbReference type="Proteomes" id="UP000051378">
    <property type="component" value="Unassembled WGS sequence"/>
</dbReference>
<organism evidence="10 11">
    <name type="scientific">Holzapfeliella floricola DSM 23037 = JCM 16512</name>
    <dbReference type="NCBI Taxonomy" id="1423744"/>
    <lineage>
        <taxon>Bacteria</taxon>
        <taxon>Bacillati</taxon>
        <taxon>Bacillota</taxon>
        <taxon>Bacilli</taxon>
        <taxon>Lactobacillales</taxon>
        <taxon>Lactobacillaceae</taxon>
        <taxon>Holzapfeliella</taxon>
    </lineage>
</organism>
<dbReference type="OrthoDB" id="9796461at2"/>
<feature type="transmembrane region" description="Helical" evidence="8">
    <location>
        <begin position="299"/>
        <end position="321"/>
    </location>
</feature>
<feature type="transmembrane region" description="Helical" evidence="8">
    <location>
        <begin position="149"/>
        <end position="166"/>
    </location>
</feature>
<feature type="transmembrane region" description="Helical" evidence="8">
    <location>
        <begin position="200"/>
        <end position="221"/>
    </location>
</feature>
<dbReference type="Gene3D" id="3.40.50.1110">
    <property type="entry name" value="SGNH hydrolase"/>
    <property type="match status" value="1"/>
</dbReference>
<evidence type="ECO:0000256" key="2">
    <source>
        <dbReference type="ARBA" id="ARBA00022475"/>
    </source>
</evidence>
<dbReference type="AlphaFoldDB" id="A0A0R2DJK5"/>
<dbReference type="GO" id="GO:0009103">
    <property type="term" value="P:lipopolysaccharide biosynthetic process"/>
    <property type="evidence" value="ECO:0007669"/>
    <property type="project" value="TreeGrafter"/>
</dbReference>
<protein>
    <submittedName>
        <fullName evidence="10">Acyltransferase</fullName>
    </submittedName>
</protein>
<dbReference type="EMBL" id="AYZL01000020">
    <property type="protein sequence ID" value="KRN03635.1"/>
    <property type="molecule type" value="Genomic_DNA"/>
</dbReference>
<dbReference type="InterPro" id="IPR002656">
    <property type="entry name" value="Acyl_transf_3_dom"/>
</dbReference>
<keyword evidence="6 8" id="KW-0472">Membrane</keyword>
<evidence type="ECO:0000256" key="3">
    <source>
        <dbReference type="ARBA" id="ARBA00022679"/>
    </source>
</evidence>
<keyword evidence="4 8" id="KW-0812">Transmembrane</keyword>
<keyword evidence="2" id="KW-1003">Cell membrane</keyword>
<accession>A0A0R2DJK5</accession>
<evidence type="ECO:0000313" key="11">
    <source>
        <dbReference type="Proteomes" id="UP000051378"/>
    </source>
</evidence>
<dbReference type="InterPro" id="IPR036514">
    <property type="entry name" value="SGNH_hydro_sf"/>
</dbReference>
<dbReference type="GO" id="GO:0016747">
    <property type="term" value="F:acyltransferase activity, transferring groups other than amino-acyl groups"/>
    <property type="evidence" value="ECO:0007669"/>
    <property type="project" value="InterPro"/>
</dbReference>
<feature type="transmembrane region" description="Helical" evidence="8">
    <location>
        <begin position="173"/>
        <end position="194"/>
    </location>
</feature>
<evidence type="ECO:0000259" key="9">
    <source>
        <dbReference type="Pfam" id="PF01757"/>
    </source>
</evidence>
<feature type="domain" description="Acyltransferase 3" evidence="9">
    <location>
        <begin position="13"/>
        <end position="342"/>
    </location>
</feature>
<keyword evidence="3 10" id="KW-0808">Transferase</keyword>
<dbReference type="GO" id="GO:0005886">
    <property type="term" value="C:plasma membrane"/>
    <property type="evidence" value="ECO:0007669"/>
    <property type="project" value="UniProtKB-SubCell"/>
</dbReference>
<dbReference type="PATRIC" id="fig|1423744.4.peg.762"/>
<keyword evidence="7 10" id="KW-0012">Acyltransferase</keyword>
<feature type="transmembrane region" description="Helical" evidence="8">
    <location>
        <begin position="333"/>
        <end position="354"/>
    </location>
</feature>
<feature type="transmembrane region" description="Helical" evidence="8">
    <location>
        <begin position="264"/>
        <end position="287"/>
    </location>
</feature>
<dbReference type="Pfam" id="PF01757">
    <property type="entry name" value="Acyl_transf_3"/>
    <property type="match status" value="1"/>
</dbReference>
<comment type="subcellular location">
    <subcellularLocation>
        <location evidence="1">Cell membrane</location>
        <topology evidence="1">Multi-pass membrane protein</topology>
    </subcellularLocation>
</comment>
<evidence type="ECO:0000256" key="4">
    <source>
        <dbReference type="ARBA" id="ARBA00022692"/>
    </source>
</evidence>